<evidence type="ECO:0000313" key="1">
    <source>
        <dbReference type="EMBL" id="KGD64921.1"/>
    </source>
</evidence>
<dbReference type="OrthoDB" id="7061648at2"/>
<keyword evidence="2" id="KW-1185">Reference proteome</keyword>
<protein>
    <submittedName>
        <fullName evidence="1">Uncharacterized protein</fullName>
    </submittedName>
</protein>
<dbReference type="Proteomes" id="UP000029444">
    <property type="component" value="Unassembled WGS sequence"/>
</dbReference>
<accession>A0A095SJS5</accession>
<reference evidence="1 2" key="1">
    <citation type="submission" date="2012-09" db="EMBL/GenBank/DDBJ databases">
        <title>Genome Sequence of alkane-degrading Bacterium Alcanivorax sp. 19-m-6.</title>
        <authorList>
            <person name="Lai Q."/>
            <person name="Shao Z."/>
        </authorList>
    </citation>
    <scope>NUCLEOTIDE SEQUENCE [LARGE SCALE GENOMIC DNA]</scope>
    <source>
        <strain evidence="1 2">19-m-6</strain>
    </source>
</reference>
<sequence>MEDILMANPAIDTAGLHLAFWRDQFTVLGVHPFQSARTQKTIYQLTLHCRGRQVMAYLAQAQAVQTGVPVLGNRVTASLKLLRFPSGGRLIVESLDLSSNTQ</sequence>
<proteinExistence type="predicted"/>
<comment type="caution">
    <text evidence="1">The sequence shown here is derived from an EMBL/GenBank/DDBJ whole genome shotgun (WGS) entry which is preliminary data.</text>
</comment>
<evidence type="ECO:0000313" key="2">
    <source>
        <dbReference type="Proteomes" id="UP000029444"/>
    </source>
</evidence>
<name>A0A095SJS5_9GAMM</name>
<dbReference type="AlphaFoldDB" id="A0A095SJS5"/>
<dbReference type="EMBL" id="ARXV01000006">
    <property type="protein sequence ID" value="KGD64921.1"/>
    <property type="molecule type" value="Genomic_DNA"/>
</dbReference>
<dbReference type="PATRIC" id="fig|1177154.3.peg.1866"/>
<organism evidence="1 2">
    <name type="scientific">Alcanivorax nanhaiticus</name>
    <dbReference type="NCBI Taxonomy" id="1177154"/>
    <lineage>
        <taxon>Bacteria</taxon>
        <taxon>Pseudomonadati</taxon>
        <taxon>Pseudomonadota</taxon>
        <taxon>Gammaproteobacteria</taxon>
        <taxon>Oceanospirillales</taxon>
        <taxon>Alcanivoracaceae</taxon>
        <taxon>Alcanivorax</taxon>
    </lineage>
</organism>
<dbReference type="STRING" id="1177154.Y5S_01829"/>
<gene>
    <name evidence="1" type="ORF">Y5S_01829</name>
</gene>